<dbReference type="InterPro" id="IPR039425">
    <property type="entry name" value="RNA_pol_sigma-70-like"/>
</dbReference>
<dbReference type="GO" id="GO:0016987">
    <property type="term" value="F:sigma factor activity"/>
    <property type="evidence" value="ECO:0007669"/>
    <property type="project" value="UniProtKB-KW"/>
</dbReference>
<dbReference type="SMART" id="SM00421">
    <property type="entry name" value="HTH_LUXR"/>
    <property type="match status" value="1"/>
</dbReference>
<feature type="domain" description="HTH luxR-type" evidence="6">
    <location>
        <begin position="149"/>
        <end position="202"/>
    </location>
</feature>
<dbReference type="PANTHER" id="PTHR43133:SF51">
    <property type="entry name" value="RNA POLYMERASE SIGMA FACTOR"/>
    <property type="match status" value="1"/>
</dbReference>
<accession>A0A518HLD4</accession>
<dbReference type="Gene3D" id="1.10.1740.10">
    <property type="match status" value="1"/>
</dbReference>
<gene>
    <name evidence="7" type="primary">sigL_1</name>
    <name evidence="7" type="ORF">Enr13x_15070</name>
</gene>
<dbReference type="Pfam" id="PF04542">
    <property type="entry name" value="Sigma70_r2"/>
    <property type="match status" value="1"/>
</dbReference>
<comment type="similarity">
    <text evidence="1">Belongs to the sigma-70 factor family. ECF subfamily.</text>
</comment>
<dbReference type="InterPro" id="IPR013324">
    <property type="entry name" value="RNA_pol_sigma_r3/r4-like"/>
</dbReference>
<dbReference type="SUPFAM" id="SSF88659">
    <property type="entry name" value="Sigma3 and sigma4 domains of RNA polymerase sigma factors"/>
    <property type="match status" value="1"/>
</dbReference>
<dbReference type="KEGG" id="snep:Enr13x_15070"/>
<evidence type="ECO:0000259" key="6">
    <source>
        <dbReference type="SMART" id="SM00421"/>
    </source>
</evidence>
<dbReference type="InterPro" id="IPR036388">
    <property type="entry name" value="WH-like_DNA-bd_sf"/>
</dbReference>
<dbReference type="InterPro" id="IPR013325">
    <property type="entry name" value="RNA_pol_sigma_r2"/>
</dbReference>
<dbReference type="GO" id="GO:0006352">
    <property type="term" value="P:DNA-templated transcription initiation"/>
    <property type="evidence" value="ECO:0007669"/>
    <property type="project" value="InterPro"/>
</dbReference>
<keyword evidence="4" id="KW-0804">Transcription</keyword>
<dbReference type="GO" id="GO:0003677">
    <property type="term" value="F:DNA binding"/>
    <property type="evidence" value="ECO:0007669"/>
    <property type="project" value="InterPro"/>
</dbReference>
<keyword evidence="8" id="KW-1185">Reference proteome</keyword>
<dbReference type="InterPro" id="IPR000792">
    <property type="entry name" value="Tscrpt_reg_LuxR_C"/>
</dbReference>
<dbReference type="SUPFAM" id="SSF88946">
    <property type="entry name" value="Sigma2 domain of RNA polymerase sigma factors"/>
    <property type="match status" value="1"/>
</dbReference>
<dbReference type="EMBL" id="CP037423">
    <property type="protein sequence ID" value="QDV41664.1"/>
    <property type="molecule type" value="Genomic_DNA"/>
</dbReference>
<name>A0A518HLD4_9BACT</name>
<feature type="compositionally biased region" description="Polar residues" evidence="5">
    <location>
        <begin position="16"/>
        <end position="27"/>
    </location>
</feature>
<dbReference type="Proteomes" id="UP000319004">
    <property type="component" value="Chromosome"/>
</dbReference>
<evidence type="ECO:0000256" key="2">
    <source>
        <dbReference type="ARBA" id="ARBA00023015"/>
    </source>
</evidence>
<dbReference type="Pfam" id="PF08281">
    <property type="entry name" value="Sigma70_r4_2"/>
    <property type="match status" value="1"/>
</dbReference>
<dbReference type="InterPro" id="IPR013249">
    <property type="entry name" value="RNA_pol_sigma70_r4_t2"/>
</dbReference>
<protein>
    <submittedName>
        <fullName evidence="7">ECF RNA polymerase sigma factor SigL</fullName>
    </submittedName>
</protein>
<dbReference type="AlphaFoldDB" id="A0A518HLD4"/>
<dbReference type="CDD" id="cd06171">
    <property type="entry name" value="Sigma70_r4"/>
    <property type="match status" value="1"/>
</dbReference>
<evidence type="ECO:0000313" key="8">
    <source>
        <dbReference type="Proteomes" id="UP000319004"/>
    </source>
</evidence>
<dbReference type="InterPro" id="IPR007627">
    <property type="entry name" value="RNA_pol_sigma70_r2"/>
</dbReference>
<evidence type="ECO:0000313" key="7">
    <source>
        <dbReference type="EMBL" id="QDV41664.1"/>
    </source>
</evidence>
<proteinExistence type="inferred from homology"/>
<dbReference type="NCBIfam" id="TIGR02937">
    <property type="entry name" value="sigma70-ECF"/>
    <property type="match status" value="1"/>
</dbReference>
<keyword evidence="2" id="KW-0805">Transcription regulation</keyword>
<evidence type="ECO:0000256" key="5">
    <source>
        <dbReference type="SAM" id="MobiDB-lite"/>
    </source>
</evidence>
<evidence type="ECO:0000256" key="4">
    <source>
        <dbReference type="ARBA" id="ARBA00023163"/>
    </source>
</evidence>
<evidence type="ECO:0000256" key="1">
    <source>
        <dbReference type="ARBA" id="ARBA00010641"/>
    </source>
</evidence>
<organism evidence="7 8">
    <name type="scientific">Stieleria neptunia</name>
    <dbReference type="NCBI Taxonomy" id="2527979"/>
    <lineage>
        <taxon>Bacteria</taxon>
        <taxon>Pseudomonadati</taxon>
        <taxon>Planctomycetota</taxon>
        <taxon>Planctomycetia</taxon>
        <taxon>Pirellulales</taxon>
        <taxon>Pirellulaceae</taxon>
        <taxon>Stieleria</taxon>
    </lineage>
</organism>
<reference evidence="7 8" key="1">
    <citation type="submission" date="2019-03" db="EMBL/GenBank/DDBJ databases">
        <title>Deep-cultivation of Planctomycetes and their phenomic and genomic characterization uncovers novel biology.</title>
        <authorList>
            <person name="Wiegand S."/>
            <person name="Jogler M."/>
            <person name="Boedeker C."/>
            <person name="Pinto D."/>
            <person name="Vollmers J."/>
            <person name="Rivas-Marin E."/>
            <person name="Kohn T."/>
            <person name="Peeters S.H."/>
            <person name="Heuer A."/>
            <person name="Rast P."/>
            <person name="Oberbeckmann S."/>
            <person name="Bunk B."/>
            <person name="Jeske O."/>
            <person name="Meyerdierks A."/>
            <person name="Storesund J.E."/>
            <person name="Kallscheuer N."/>
            <person name="Luecker S."/>
            <person name="Lage O.M."/>
            <person name="Pohl T."/>
            <person name="Merkel B.J."/>
            <person name="Hornburger P."/>
            <person name="Mueller R.-W."/>
            <person name="Bruemmer F."/>
            <person name="Labrenz M."/>
            <person name="Spormann A.M."/>
            <person name="Op den Camp H."/>
            <person name="Overmann J."/>
            <person name="Amann R."/>
            <person name="Jetten M.S.M."/>
            <person name="Mascher T."/>
            <person name="Medema M.H."/>
            <person name="Devos D.P."/>
            <person name="Kaster A.-K."/>
            <person name="Ovreas L."/>
            <person name="Rohde M."/>
            <person name="Galperin M.Y."/>
            <person name="Jogler C."/>
        </authorList>
    </citation>
    <scope>NUCLEOTIDE SEQUENCE [LARGE SCALE GENOMIC DNA]</scope>
    <source>
        <strain evidence="7 8">Enr13</strain>
    </source>
</reference>
<feature type="region of interest" description="Disordered" evidence="5">
    <location>
        <begin position="1"/>
        <end position="27"/>
    </location>
</feature>
<dbReference type="PANTHER" id="PTHR43133">
    <property type="entry name" value="RNA POLYMERASE ECF-TYPE SIGMA FACTO"/>
    <property type="match status" value="1"/>
</dbReference>
<dbReference type="RefSeq" id="WP_231744138.1">
    <property type="nucleotide sequence ID" value="NZ_CP037423.1"/>
</dbReference>
<sequence length="202" mass="22156">MPDHSAAEMLADDPGSGTNAGTDPTADLLSQESQNWSQDELSQLISQYEGQLLAYARRMLSGDWQGAQDAVQETFLRLCREERGKIVARVQPWLFAVCRSRVIDMQRTRHAHPIDAAEITVQDPHPDAPSAALAAEQTDATESRLAVLVERLSGRQQEVLRLRMQAGLSYREIAEVTGLTVSNVGFHLHAAVRALKDAVATA</sequence>
<keyword evidence="3" id="KW-0731">Sigma factor</keyword>
<evidence type="ECO:0000256" key="3">
    <source>
        <dbReference type="ARBA" id="ARBA00023082"/>
    </source>
</evidence>
<dbReference type="Gene3D" id="1.10.10.10">
    <property type="entry name" value="Winged helix-like DNA-binding domain superfamily/Winged helix DNA-binding domain"/>
    <property type="match status" value="1"/>
</dbReference>
<dbReference type="InterPro" id="IPR014284">
    <property type="entry name" value="RNA_pol_sigma-70_dom"/>
</dbReference>